<evidence type="ECO:0000259" key="7">
    <source>
        <dbReference type="PROSITE" id="PS50222"/>
    </source>
</evidence>
<dbReference type="InterPro" id="IPR011992">
    <property type="entry name" value="EF-hand-dom_pair"/>
</dbReference>
<dbReference type="SMART" id="SM00054">
    <property type="entry name" value="EFh"/>
    <property type="match status" value="3"/>
</dbReference>
<dbReference type="PANTHER" id="PTHR23055:SF178">
    <property type="entry name" value="NEUROCALCIN HOMOLOG"/>
    <property type="match status" value="1"/>
</dbReference>
<organism evidence="8 9">
    <name type="scientific">Tropilaelaps mercedesae</name>
    <dbReference type="NCBI Taxonomy" id="418985"/>
    <lineage>
        <taxon>Eukaryota</taxon>
        <taxon>Metazoa</taxon>
        <taxon>Ecdysozoa</taxon>
        <taxon>Arthropoda</taxon>
        <taxon>Chelicerata</taxon>
        <taxon>Arachnida</taxon>
        <taxon>Acari</taxon>
        <taxon>Parasitiformes</taxon>
        <taxon>Mesostigmata</taxon>
        <taxon>Gamasina</taxon>
        <taxon>Dermanyssoidea</taxon>
        <taxon>Laelapidae</taxon>
        <taxon>Tropilaelaps</taxon>
    </lineage>
</organism>
<dbReference type="CDD" id="cd00051">
    <property type="entry name" value="EFh"/>
    <property type="match status" value="2"/>
</dbReference>
<dbReference type="InterPro" id="IPR002048">
    <property type="entry name" value="EF_hand_dom"/>
</dbReference>
<evidence type="ECO:0000256" key="3">
    <source>
        <dbReference type="ARBA" id="ARBA00022723"/>
    </source>
</evidence>
<dbReference type="Pfam" id="PF13499">
    <property type="entry name" value="EF-hand_7"/>
    <property type="match status" value="1"/>
</dbReference>
<evidence type="ECO:0000256" key="4">
    <source>
        <dbReference type="ARBA" id="ARBA00022737"/>
    </source>
</evidence>
<feature type="domain" description="EF-hand" evidence="7">
    <location>
        <begin position="110"/>
        <end position="145"/>
    </location>
</feature>
<dbReference type="SUPFAM" id="SSF47473">
    <property type="entry name" value="EF-hand"/>
    <property type="match status" value="1"/>
</dbReference>
<keyword evidence="5" id="KW-0106">Calcium</keyword>
<proteinExistence type="inferred from homology"/>
<sequence length="207" mass="23513">MGQDLSRKTLQYDGAADGEMALSPSELAEFCALTCFTEDDILQWYRNFCTRYPDGCMSAEDVEKLYMALFPFGAAQRFREHVFRMIDIDHDGNVDFREFLTCLAVVLNGNPEQKLKRAFCLYDVDGDGFITVKELASIFQQVQLTGKMVLSNPQNSSCASNLIARFDANGDGQLDFEEFVRMAKTIPPVVDTIYREVDMNRNIEYGK</sequence>
<dbReference type="InParanoid" id="A0A1V9Y1W6"/>
<dbReference type="GO" id="GO:0005509">
    <property type="term" value="F:calcium ion binding"/>
    <property type="evidence" value="ECO:0007669"/>
    <property type="project" value="InterPro"/>
</dbReference>
<evidence type="ECO:0000313" key="8">
    <source>
        <dbReference type="EMBL" id="OQR79734.1"/>
    </source>
</evidence>
<dbReference type="FunFam" id="1.10.238.10:FF:000001">
    <property type="entry name" value="Calmodulin 1"/>
    <property type="match status" value="1"/>
</dbReference>
<evidence type="ECO:0000313" key="9">
    <source>
        <dbReference type="Proteomes" id="UP000192247"/>
    </source>
</evidence>
<dbReference type="OrthoDB" id="26525at2759"/>
<dbReference type="STRING" id="418985.A0A1V9Y1W6"/>
<dbReference type="PANTHER" id="PTHR23055">
    <property type="entry name" value="CALCIUM BINDING PROTEINS"/>
    <property type="match status" value="1"/>
</dbReference>
<feature type="domain" description="EF-hand" evidence="7">
    <location>
        <begin position="74"/>
        <end position="109"/>
    </location>
</feature>
<dbReference type="EMBL" id="MNPL01000754">
    <property type="protein sequence ID" value="OQR79734.1"/>
    <property type="molecule type" value="Genomic_DNA"/>
</dbReference>
<keyword evidence="9" id="KW-1185">Reference proteome</keyword>
<dbReference type="Proteomes" id="UP000192247">
    <property type="component" value="Unassembled WGS sequence"/>
</dbReference>
<keyword evidence="2" id="KW-0519">Myristate</keyword>
<name>A0A1V9Y1W6_9ACAR</name>
<dbReference type="PRINTS" id="PR00450">
    <property type="entry name" value="RECOVERIN"/>
</dbReference>
<dbReference type="PROSITE" id="PS50222">
    <property type="entry name" value="EF_HAND_2"/>
    <property type="match status" value="3"/>
</dbReference>
<keyword evidence="3" id="KW-0479">Metal-binding</keyword>
<evidence type="ECO:0000256" key="5">
    <source>
        <dbReference type="ARBA" id="ARBA00022837"/>
    </source>
</evidence>
<dbReference type="PROSITE" id="PS00018">
    <property type="entry name" value="EF_HAND_1"/>
    <property type="match status" value="3"/>
</dbReference>
<comment type="caution">
    <text evidence="8">The sequence shown here is derived from an EMBL/GenBank/DDBJ whole genome shotgun (WGS) entry which is preliminary data.</text>
</comment>
<feature type="domain" description="EF-hand" evidence="7">
    <location>
        <begin position="154"/>
        <end position="189"/>
    </location>
</feature>
<evidence type="ECO:0000256" key="1">
    <source>
        <dbReference type="ARBA" id="ARBA00006049"/>
    </source>
</evidence>
<comment type="similarity">
    <text evidence="1">Belongs to the recoverin family.</text>
</comment>
<keyword evidence="4" id="KW-0677">Repeat</keyword>
<accession>A0A1V9Y1W6</accession>
<dbReference type="InterPro" id="IPR028846">
    <property type="entry name" value="Recoverin"/>
</dbReference>
<reference evidence="8 9" key="1">
    <citation type="journal article" date="2017" name="Gigascience">
        <title>Draft genome of the honey bee ectoparasitic mite, Tropilaelaps mercedesae, is shaped by the parasitic life history.</title>
        <authorList>
            <person name="Dong X."/>
            <person name="Armstrong S.D."/>
            <person name="Xia D."/>
            <person name="Makepeace B.L."/>
            <person name="Darby A.C."/>
            <person name="Kadowaki T."/>
        </authorList>
    </citation>
    <scope>NUCLEOTIDE SEQUENCE [LARGE SCALE GENOMIC DNA]</scope>
    <source>
        <strain evidence="8">Wuxi-XJTLU</strain>
    </source>
</reference>
<evidence type="ECO:0000256" key="2">
    <source>
        <dbReference type="ARBA" id="ARBA00022707"/>
    </source>
</evidence>
<dbReference type="InterPro" id="IPR018247">
    <property type="entry name" value="EF_Hand_1_Ca_BS"/>
</dbReference>
<dbReference type="AlphaFoldDB" id="A0A1V9Y1W6"/>
<gene>
    <name evidence="8" type="ORF">BIW11_05525</name>
</gene>
<dbReference type="Pfam" id="PF13202">
    <property type="entry name" value="EF-hand_5"/>
    <property type="match status" value="1"/>
</dbReference>
<protein>
    <submittedName>
        <fullName evidence="8">Neurocalcin-delta A-like</fullName>
    </submittedName>
</protein>
<dbReference type="Gene3D" id="1.10.238.10">
    <property type="entry name" value="EF-hand"/>
    <property type="match status" value="1"/>
</dbReference>
<evidence type="ECO:0000256" key="6">
    <source>
        <dbReference type="ARBA" id="ARBA00023288"/>
    </source>
</evidence>
<keyword evidence="6" id="KW-0449">Lipoprotein</keyword>